<dbReference type="Proteomes" id="UP001139955">
    <property type="component" value="Unassembled WGS sequence"/>
</dbReference>
<gene>
    <name evidence="3" type="ORF">OC940_06285</name>
</gene>
<feature type="compositionally biased region" description="Basic and acidic residues" evidence="1">
    <location>
        <begin position="45"/>
        <end position="57"/>
    </location>
</feature>
<evidence type="ECO:0000256" key="1">
    <source>
        <dbReference type="SAM" id="MobiDB-lite"/>
    </source>
</evidence>
<proteinExistence type="predicted"/>
<reference evidence="3" key="2">
    <citation type="journal article" date="2023" name="mSystems">
        <title>Charting the Lipopeptidome of Nonpathogenic Pseudomonas.</title>
        <authorList>
            <person name="Cesa-Luna C."/>
            <person name="Geudens N."/>
            <person name="Girard L."/>
            <person name="De Roo V."/>
            <person name="Maklad H.R."/>
            <person name="Martins J.C."/>
            <person name="Hofte M."/>
            <person name="De Mot R."/>
        </authorList>
    </citation>
    <scope>NUCLEOTIDE SEQUENCE</scope>
    <source>
        <strain evidence="3">B1M3-32</strain>
    </source>
</reference>
<sequence length="126" mass="13949">MKGFKGYIGIAGLALLSANAWADLPHSSILSRYGVSTDQLPAPAHTDEEPPVEEKSRFHIEPEQPFVTIRLGDGKQPETTGNLSIDRMAQQDRERCQRLQGEVARRGGQYFSCDNSLPGMGWTQPH</sequence>
<keyword evidence="4" id="KW-1185">Reference proteome</keyword>
<organism evidence="3 4">
    <name type="scientific">Pseudomonas koreensis</name>
    <dbReference type="NCBI Taxonomy" id="198620"/>
    <lineage>
        <taxon>Bacteria</taxon>
        <taxon>Pseudomonadati</taxon>
        <taxon>Pseudomonadota</taxon>
        <taxon>Gammaproteobacteria</taxon>
        <taxon>Pseudomonadales</taxon>
        <taxon>Pseudomonadaceae</taxon>
        <taxon>Pseudomonas</taxon>
    </lineage>
</organism>
<accession>A0A9X2XDY4</accession>
<name>A0A9X2XDY4_9PSED</name>
<evidence type="ECO:0000313" key="3">
    <source>
        <dbReference type="EMBL" id="MCU7247404.1"/>
    </source>
</evidence>
<evidence type="ECO:0000313" key="4">
    <source>
        <dbReference type="Proteomes" id="UP001139955"/>
    </source>
</evidence>
<dbReference type="EMBL" id="JAOSKY010000002">
    <property type="protein sequence ID" value="MCU7247404.1"/>
    <property type="molecule type" value="Genomic_DNA"/>
</dbReference>
<comment type="caution">
    <text evidence="3">The sequence shown here is derived from an EMBL/GenBank/DDBJ whole genome shotgun (WGS) entry which is preliminary data.</text>
</comment>
<reference evidence="3" key="1">
    <citation type="submission" date="2022-09" db="EMBL/GenBank/DDBJ databases">
        <authorList>
            <person name="Cesa-Luna C."/>
            <person name="Girard L."/>
            <person name="Lood C."/>
            <person name="Hofte M."/>
            <person name="De Mot R."/>
        </authorList>
    </citation>
    <scope>NUCLEOTIDE SEQUENCE</scope>
    <source>
        <strain evidence="3">B1M3-32</strain>
    </source>
</reference>
<feature type="chain" id="PRO_5040946735" evidence="2">
    <location>
        <begin position="23"/>
        <end position="126"/>
    </location>
</feature>
<feature type="signal peptide" evidence="2">
    <location>
        <begin position="1"/>
        <end position="22"/>
    </location>
</feature>
<dbReference type="RefSeq" id="WP_217831202.1">
    <property type="nucleotide sequence ID" value="NZ_JAOSKY010000002.1"/>
</dbReference>
<evidence type="ECO:0000256" key="2">
    <source>
        <dbReference type="SAM" id="SignalP"/>
    </source>
</evidence>
<keyword evidence="2" id="KW-0732">Signal</keyword>
<feature type="region of interest" description="Disordered" evidence="1">
    <location>
        <begin position="38"/>
        <end position="57"/>
    </location>
</feature>
<dbReference type="AlphaFoldDB" id="A0A9X2XDY4"/>
<protein>
    <submittedName>
        <fullName evidence="3">Uncharacterized protein</fullName>
    </submittedName>
</protein>